<feature type="domain" description="Mannitol dehydrogenase N-terminal" evidence="3">
    <location>
        <begin position="40"/>
        <end position="306"/>
    </location>
</feature>
<dbReference type="InterPro" id="IPR036291">
    <property type="entry name" value="NAD(P)-bd_dom_sf"/>
</dbReference>
<proteinExistence type="predicted"/>
<accession>A0A926HTQ5</accession>
<dbReference type="Proteomes" id="UP000620366">
    <property type="component" value="Unassembled WGS sequence"/>
</dbReference>
<sequence>MKLTTQALADRAPWEDRGYQLPKYDREEVIRRTHERPIWLHLGAGNIFRAFLAADAQRLLDRGWMDTGIIVGEGYDCEIIEKAYRPFDNLALSVTLKPEGSIDKVVVGSITESLAMQRQTPDWARLEEVMQSPSLQMVSFTITEKGYNLKDQQGRYFQNTEQDFARGPDGADSYMGKVAALLYKRFLCGGPAIALVSMDNCSHNGTRLYEALRDFASKWESQGLVEKGFLSYVEDREKVGFPWSMIDKITPRPDAKVVEMLKADGFEDTESLKTKMGSFVAPFVNAEQTQYLVVEDWFPNGRPPLDKAGVIFTQRETVDQVEKMKVCTCLNPLHTALAVFGCLLGFTRISDEMKDEDLRRMVEIIGYKEGLPVVVDPGILDPRAFLDTVIHERFPNVFMPDSPQRIATDTSQKLAIRFGETIKAYLASDELAVDDLKMIPLVFAGWCRYLMGVDDRGNAFERSDDPMFGQLLPYLSGVALGDTGAGQTLRPILSNDRIFGVDLYAAGLGQRVESYFAEMLTGPGAVRETLHRHVSE</sequence>
<dbReference type="InterPro" id="IPR008927">
    <property type="entry name" value="6-PGluconate_DH-like_C_sf"/>
</dbReference>
<comment type="catalytic activity">
    <reaction evidence="2">
        <text>D-mannitol 1-phosphate + NAD(+) = beta-D-fructose 6-phosphate + NADH + H(+)</text>
        <dbReference type="Rhea" id="RHEA:19661"/>
        <dbReference type="ChEBI" id="CHEBI:15378"/>
        <dbReference type="ChEBI" id="CHEBI:57540"/>
        <dbReference type="ChEBI" id="CHEBI:57634"/>
        <dbReference type="ChEBI" id="CHEBI:57945"/>
        <dbReference type="ChEBI" id="CHEBI:61381"/>
        <dbReference type="EC" id="1.1.1.17"/>
    </reaction>
</comment>
<keyword evidence="1" id="KW-0560">Oxidoreductase</keyword>
<dbReference type="InterPro" id="IPR013118">
    <property type="entry name" value="Mannitol_DH_C"/>
</dbReference>
<dbReference type="SUPFAM" id="SSF51735">
    <property type="entry name" value="NAD(P)-binding Rossmann-fold domains"/>
    <property type="match status" value="1"/>
</dbReference>
<dbReference type="RefSeq" id="WP_249298767.1">
    <property type="nucleotide sequence ID" value="NZ_JACRSP010000001.1"/>
</dbReference>
<protein>
    <submittedName>
        <fullName evidence="5">Mannitol dehydrogenase family protein</fullName>
    </submittedName>
</protein>
<dbReference type="InterPro" id="IPR013328">
    <property type="entry name" value="6PGD_dom2"/>
</dbReference>
<dbReference type="GO" id="GO:0008926">
    <property type="term" value="F:mannitol-1-phosphate 5-dehydrogenase activity"/>
    <property type="evidence" value="ECO:0007669"/>
    <property type="project" value="UniProtKB-EC"/>
</dbReference>
<feature type="domain" description="Mannitol dehydrogenase C-terminal" evidence="4">
    <location>
        <begin position="318"/>
        <end position="508"/>
    </location>
</feature>
<dbReference type="Gene3D" id="3.40.50.720">
    <property type="entry name" value="NAD(P)-binding Rossmann-like Domain"/>
    <property type="match status" value="1"/>
</dbReference>
<evidence type="ECO:0000313" key="6">
    <source>
        <dbReference type="Proteomes" id="UP000620366"/>
    </source>
</evidence>
<dbReference type="AlphaFoldDB" id="A0A926HTQ5"/>
<evidence type="ECO:0000259" key="4">
    <source>
        <dbReference type="Pfam" id="PF08125"/>
    </source>
</evidence>
<evidence type="ECO:0000313" key="5">
    <source>
        <dbReference type="EMBL" id="MBC8535130.1"/>
    </source>
</evidence>
<dbReference type="InterPro" id="IPR013131">
    <property type="entry name" value="Mannitol_DH_N"/>
</dbReference>
<dbReference type="EMBL" id="JACRSP010000001">
    <property type="protein sequence ID" value="MBC8535130.1"/>
    <property type="molecule type" value="Genomic_DNA"/>
</dbReference>
<evidence type="ECO:0000256" key="2">
    <source>
        <dbReference type="ARBA" id="ARBA00048615"/>
    </source>
</evidence>
<dbReference type="Pfam" id="PF08125">
    <property type="entry name" value="Mannitol_dh_C"/>
    <property type="match status" value="1"/>
</dbReference>
<dbReference type="SUPFAM" id="SSF48179">
    <property type="entry name" value="6-phosphogluconate dehydrogenase C-terminal domain-like"/>
    <property type="match status" value="1"/>
</dbReference>
<dbReference type="PANTHER" id="PTHR43362">
    <property type="entry name" value="MANNITOL DEHYDROGENASE DSF1-RELATED"/>
    <property type="match status" value="1"/>
</dbReference>
<gene>
    <name evidence="5" type="ORF">H8695_00265</name>
</gene>
<name>A0A926HTQ5_9FIRM</name>
<organism evidence="5 6">
    <name type="scientific">Feifania hominis</name>
    <dbReference type="NCBI Taxonomy" id="2763660"/>
    <lineage>
        <taxon>Bacteria</taxon>
        <taxon>Bacillati</taxon>
        <taxon>Bacillota</taxon>
        <taxon>Clostridia</taxon>
        <taxon>Eubacteriales</taxon>
        <taxon>Feifaniaceae</taxon>
        <taxon>Feifania</taxon>
    </lineage>
</organism>
<dbReference type="Pfam" id="PF01232">
    <property type="entry name" value="Mannitol_dh"/>
    <property type="match status" value="1"/>
</dbReference>
<reference evidence="5" key="1">
    <citation type="submission" date="2020-08" db="EMBL/GenBank/DDBJ databases">
        <title>Genome public.</title>
        <authorList>
            <person name="Liu C."/>
            <person name="Sun Q."/>
        </authorList>
    </citation>
    <scope>NUCLEOTIDE SEQUENCE</scope>
    <source>
        <strain evidence="5">BX7</strain>
    </source>
</reference>
<dbReference type="Gene3D" id="1.10.1040.10">
    <property type="entry name" value="N-(1-d-carboxylethyl)-l-norvaline Dehydrogenase, domain 2"/>
    <property type="match status" value="1"/>
</dbReference>
<dbReference type="InterPro" id="IPR050988">
    <property type="entry name" value="Mannitol_DH/Oxidoreductase"/>
</dbReference>
<dbReference type="PANTHER" id="PTHR43362:SF1">
    <property type="entry name" value="MANNITOL DEHYDROGENASE 2-RELATED"/>
    <property type="match status" value="1"/>
</dbReference>
<evidence type="ECO:0000259" key="3">
    <source>
        <dbReference type="Pfam" id="PF01232"/>
    </source>
</evidence>
<evidence type="ECO:0000256" key="1">
    <source>
        <dbReference type="ARBA" id="ARBA00023002"/>
    </source>
</evidence>
<comment type="caution">
    <text evidence="5">The sequence shown here is derived from an EMBL/GenBank/DDBJ whole genome shotgun (WGS) entry which is preliminary data.</text>
</comment>
<keyword evidence="6" id="KW-1185">Reference proteome</keyword>